<dbReference type="SUPFAM" id="SSF51338">
    <property type="entry name" value="Composite domain of metallo-dependent hydrolases"/>
    <property type="match status" value="1"/>
</dbReference>
<dbReference type="InterPro" id="IPR032466">
    <property type="entry name" value="Metal_Hydrolase"/>
</dbReference>
<comment type="caution">
    <text evidence="2">The sequence shown here is derived from an EMBL/GenBank/DDBJ whole genome shotgun (WGS) entry which is preliminary data.</text>
</comment>
<dbReference type="InterPro" id="IPR050378">
    <property type="entry name" value="Metallo-dep_Hydrolases_sf"/>
</dbReference>
<sequence>MKKTITRRNFLKKSSKFVAAAGFGGCGILLKGCALKKDFDLIIRGGFILDGSGGEAFEADVGISGDYIKEIGQILSVRGKSVIEAKDFVVCPGFIDAHDHTDVGLLANPKAESAIRQGITTLVSGNCGSSPFPVAEEIYEESRENLKELFQLDLTWRDINGFFSRLEEKGIALNYSTLVGQGAIRGAAMGFNDRPPSQEELEKMKKMVAENIKSGAVGLSSGLEYTPGSYAKADEITELCRVAAQYGGVYATHMRDEGDELIESLDESIEAARKTGVSLQISHYKIAYPQNWHKIDAALAKIEEAKKDGISISCDRYPYIAGSTGLSFYFPLWAREGTTDEFLAKLKDPALESRLRAHLAEQEKKLGSWDKVVISSVVTEKNKKFEGKSVLAGAKETGKSPYDFMKDLLIEEKSRVGMVIFMMKEENLKRILAHPLVGVGTDGSAVAPYGILHRGKPHPRHYGTFPRVLGKYVREEKIVPLPEMMRKMTSIPAQKFGLGKRGALKSGYFADIVIFDQDKVIDKATWTDPHQYPEGIEYVLVNGRVVIKEGEHTGDLPGKVLRKEKV</sequence>
<dbReference type="Pfam" id="PF07969">
    <property type="entry name" value="Amidohydro_3"/>
    <property type="match status" value="1"/>
</dbReference>
<proteinExistence type="predicted"/>
<dbReference type="PROSITE" id="PS51318">
    <property type="entry name" value="TAT"/>
    <property type="match status" value="1"/>
</dbReference>
<dbReference type="GO" id="GO:0016811">
    <property type="term" value="F:hydrolase activity, acting on carbon-nitrogen (but not peptide) bonds, in linear amides"/>
    <property type="evidence" value="ECO:0007669"/>
    <property type="project" value="InterPro"/>
</dbReference>
<name>A0A0F9SPP2_9ZZZZ</name>
<dbReference type="EMBL" id="LAZR01001794">
    <property type="protein sequence ID" value="KKN38931.1"/>
    <property type="molecule type" value="Genomic_DNA"/>
</dbReference>
<protein>
    <recommendedName>
        <fullName evidence="1">Amidohydrolase 3 domain-containing protein</fullName>
    </recommendedName>
</protein>
<feature type="domain" description="Amidohydrolase 3" evidence="1">
    <location>
        <begin position="427"/>
        <end position="547"/>
    </location>
</feature>
<dbReference type="Gene3D" id="2.30.40.10">
    <property type="entry name" value="Urease, subunit C, domain 1"/>
    <property type="match status" value="1"/>
</dbReference>
<dbReference type="PANTHER" id="PTHR11647">
    <property type="entry name" value="HYDRANTOINASE/DIHYDROPYRIMIDINASE FAMILY MEMBER"/>
    <property type="match status" value="1"/>
</dbReference>
<dbReference type="InterPro" id="IPR013108">
    <property type="entry name" value="Amidohydro_3"/>
</dbReference>
<dbReference type="GO" id="GO:0005829">
    <property type="term" value="C:cytosol"/>
    <property type="evidence" value="ECO:0007669"/>
    <property type="project" value="TreeGrafter"/>
</dbReference>
<dbReference type="GO" id="GO:0016812">
    <property type="term" value="F:hydrolase activity, acting on carbon-nitrogen (but not peptide) bonds, in cyclic amides"/>
    <property type="evidence" value="ECO:0007669"/>
    <property type="project" value="TreeGrafter"/>
</dbReference>
<gene>
    <name evidence="2" type="ORF">LCGC14_0748580</name>
</gene>
<evidence type="ECO:0000259" key="1">
    <source>
        <dbReference type="Pfam" id="PF07969"/>
    </source>
</evidence>
<dbReference type="PANTHER" id="PTHR11647:SF1">
    <property type="entry name" value="COLLAPSIN RESPONSE MEDIATOR PROTEIN"/>
    <property type="match status" value="1"/>
</dbReference>
<dbReference type="InterPro" id="IPR011059">
    <property type="entry name" value="Metal-dep_hydrolase_composite"/>
</dbReference>
<dbReference type="CDD" id="cd01297">
    <property type="entry name" value="D-aminoacylase"/>
    <property type="match status" value="1"/>
</dbReference>
<dbReference type="InterPro" id="IPR023100">
    <property type="entry name" value="D-aminoacylase_insert_dom_sf"/>
</dbReference>
<dbReference type="SUPFAM" id="SSF51556">
    <property type="entry name" value="Metallo-dependent hydrolases"/>
    <property type="match status" value="1"/>
</dbReference>
<organism evidence="2">
    <name type="scientific">marine sediment metagenome</name>
    <dbReference type="NCBI Taxonomy" id="412755"/>
    <lineage>
        <taxon>unclassified sequences</taxon>
        <taxon>metagenomes</taxon>
        <taxon>ecological metagenomes</taxon>
    </lineage>
</organism>
<reference evidence="2" key="1">
    <citation type="journal article" date="2015" name="Nature">
        <title>Complex archaea that bridge the gap between prokaryotes and eukaryotes.</title>
        <authorList>
            <person name="Spang A."/>
            <person name="Saw J.H."/>
            <person name="Jorgensen S.L."/>
            <person name="Zaremba-Niedzwiedzka K."/>
            <person name="Martijn J."/>
            <person name="Lind A.E."/>
            <person name="van Eijk R."/>
            <person name="Schleper C."/>
            <person name="Guy L."/>
            <person name="Ettema T.J."/>
        </authorList>
    </citation>
    <scope>NUCLEOTIDE SEQUENCE</scope>
</reference>
<dbReference type="AlphaFoldDB" id="A0A0F9SPP2"/>
<accession>A0A0F9SPP2</accession>
<dbReference type="Gene3D" id="3.30.1490.130">
    <property type="entry name" value="D-aminoacylase. Domain 3"/>
    <property type="match status" value="1"/>
</dbReference>
<dbReference type="InterPro" id="IPR006311">
    <property type="entry name" value="TAT_signal"/>
</dbReference>
<evidence type="ECO:0000313" key="2">
    <source>
        <dbReference type="EMBL" id="KKN38931.1"/>
    </source>
</evidence>
<dbReference type="Gene3D" id="3.20.20.140">
    <property type="entry name" value="Metal-dependent hydrolases"/>
    <property type="match status" value="1"/>
</dbReference>